<dbReference type="RefSeq" id="WP_028914355.1">
    <property type="nucleotide sequence ID" value="NZ_VLJS01000116.1"/>
</dbReference>
<feature type="chain" id="PRO_5021967368" evidence="1">
    <location>
        <begin position="22"/>
        <end position="192"/>
    </location>
</feature>
<gene>
    <name evidence="3" type="ORF">L613_008200000110</name>
</gene>
<dbReference type="Pfam" id="PF04264">
    <property type="entry name" value="YceI"/>
    <property type="match status" value="1"/>
</dbReference>
<evidence type="ECO:0000313" key="4">
    <source>
        <dbReference type="Proteomes" id="UP000321583"/>
    </source>
</evidence>
<evidence type="ECO:0000259" key="2">
    <source>
        <dbReference type="SMART" id="SM00867"/>
    </source>
</evidence>
<keyword evidence="1" id="KW-0732">Signal</keyword>
<keyword evidence="4" id="KW-1185">Reference proteome</keyword>
<dbReference type="SUPFAM" id="SSF101874">
    <property type="entry name" value="YceI-like"/>
    <property type="match status" value="1"/>
</dbReference>
<dbReference type="PANTHER" id="PTHR34406">
    <property type="entry name" value="PROTEIN YCEI"/>
    <property type="match status" value="1"/>
</dbReference>
<dbReference type="EMBL" id="VLJS01000116">
    <property type="protein sequence ID" value="TWH03367.1"/>
    <property type="molecule type" value="Genomic_DNA"/>
</dbReference>
<accession>A0A562D0R2</accession>
<name>A0A562D0R2_9GAMM</name>
<sequence>MKALRPTLAALLLAATAGATAAPLSYTIDPTHTDVLVSWDYLGFARPTARLEATGTVVYDPASPATSRVDVVLPLASFDGHVERLNQRVQREDYFDSGRFPEARFTSRSVRVDGQRLQVAGDLTLRGVTRPVELEAVVTRAAQHPAKDAPALGVSASTRIRRSEFGLVQQLPHIGDELEIRIQLLALAGGVQ</sequence>
<organism evidence="3 4">
    <name type="scientific">Pseudoxanthomonas taiwanensis J19</name>
    <dbReference type="NCBI Taxonomy" id="935569"/>
    <lineage>
        <taxon>Bacteria</taxon>
        <taxon>Pseudomonadati</taxon>
        <taxon>Pseudomonadota</taxon>
        <taxon>Gammaproteobacteria</taxon>
        <taxon>Lysobacterales</taxon>
        <taxon>Lysobacteraceae</taxon>
        <taxon>Pseudoxanthomonas</taxon>
    </lineage>
</organism>
<comment type="caution">
    <text evidence="3">The sequence shown here is derived from an EMBL/GenBank/DDBJ whole genome shotgun (WGS) entry which is preliminary data.</text>
</comment>
<proteinExistence type="predicted"/>
<evidence type="ECO:0000313" key="3">
    <source>
        <dbReference type="EMBL" id="TWH03367.1"/>
    </source>
</evidence>
<dbReference type="OrthoDB" id="5966233at2"/>
<dbReference type="Proteomes" id="UP000321583">
    <property type="component" value="Unassembled WGS sequence"/>
</dbReference>
<dbReference type="InterPro" id="IPR036761">
    <property type="entry name" value="TTHA0802/YceI-like_sf"/>
</dbReference>
<protein>
    <submittedName>
        <fullName evidence="3">Polyisoprenoid-binding protein YceI</fullName>
    </submittedName>
</protein>
<feature type="domain" description="Lipid/polyisoprenoid-binding YceI-like" evidence="2">
    <location>
        <begin position="25"/>
        <end position="187"/>
    </location>
</feature>
<dbReference type="SMART" id="SM00867">
    <property type="entry name" value="YceI"/>
    <property type="match status" value="1"/>
</dbReference>
<reference evidence="3 4" key="1">
    <citation type="submission" date="2019-07" db="EMBL/GenBank/DDBJ databases">
        <title>Genome sequencing of lignin-degrading bacterial isolates.</title>
        <authorList>
            <person name="Gladden J."/>
        </authorList>
    </citation>
    <scope>NUCLEOTIDE SEQUENCE [LARGE SCALE GENOMIC DNA]</scope>
    <source>
        <strain evidence="3 4">J19</strain>
    </source>
</reference>
<dbReference type="InterPro" id="IPR007372">
    <property type="entry name" value="Lipid/polyisoprenoid-bd_YceI"/>
</dbReference>
<feature type="signal peptide" evidence="1">
    <location>
        <begin position="1"/>
        <end position="21"/>
    </location>
</feature>
<dbReference type="PANTHER" id="PTHR34406:SF1">
    <property type="entry name" value="PROTEIN YCEI"/>
    <property type="match status" value="1"/>
</dbReference>
<dbReference type="AlphaFoldDB" id="A0A562D0R2"/>
<evidence type="ECO:0000256" key="1">
    <source>
        <dbReference type="SAM" id="SignalP"/>
    </source>
</evidence>
<dbReference type="Gene3D" id="2.40.128.110">
    <property type="entry name" value="Lipid/polyisoprenoid-binding, YceI-like"/>
    <property type="match status" value="1"/>
</dbReference>